<comment type="caution">
    <text evidence="2">The sequence shown here is derived from an EMBL/GenBank/DDBJ whole genome shotgun (WGS) entry which is preliminary data.</text>
</comment>
<dbReference type="InterPro" id="IPR037069">
    <property type="entry name" value="AcylCoA_DH/ox_N_sf"/>
</dbReference>
<protein>
    <submittedName>
        <fullName evidence="2">Acyl-CoA dehydrogenase family protein</fullName>
    </submittedName>
</protein>
<reference evidence="3" key="1">
    <citation type="journal article" date="2019" name="Int. J. Syst. Evol. Microbiol.">
        <title>The Global Catalogue of Microorganisms (GCM) 10K type strain sequencing project: providing services to taxonomists for standard genome sequencing and annotation.</title>
        <authorList>
            <consortium name="The Broad Institute Genomics Platform"/>
            <consortium name="The Broad Institute Genome Sequencing Center for Infectious Disease"/>
            <person name="Wu L."/>
            <person name="Ma J."/>
        </authorList>
    </citation>
    <scope>NUCLEOTIDE SEQUENCE [LARGE SCALE GENOMIC DNA]</scope>
    <source>
        <strain evidence="3">JCM 31696</strain>
    </source>
</reference>
<keyword evidence="3" id="KW-1185">Reference proteome</keyword>
<evidence type="ECO:0000313" key="2">
    <source>
        <dbReference type="EMBL" id="MFD0852128.1"/>
    </source>
</evidence>
<dbReference type="Gene3D" id="1.10.540.10">
    <property type="entry name" value="Acyl-CoA dehydrogenase/oxidase, N-terminal domain"/>
    <property type="match status" value="1"/>
</dbReference>
<dbReference type="Gene3D" id="2.40.110.10">
    <property type="entry name" value="Butyryl-CoA Dehydrogenase, subunit A, domain 2"/>
    <property type="match status" value="1"/>
</dbReference>
<evidence type="ECO:0000259" key="1">
    <source>
        <dbReference type="Pfam" id="PF02771"/>
    </source>
</evidence>
<accession>A0ABW3CCT4</accession>
<dbReference type="Proteomes" id="UP001597083">
    <property type="component" value="Unassembled WGS sequence"/>
</dbReference>
<dbReference type="SUPFAM" id="SSF56645">
    <property type="entry name" value="Acyl-CoA dehydrogenase NM domain-like"/>
    <property type="match status" value="1"/>
</dbReference>
<organism evidence="2 3">
    <name type="scientific">Actinomadura adrarensis</name>
    <dbReference type="NCBI Taxonomy" id="1819600"/>
    <lineage>
        <taxon>Bacteria</taxon>
        <taxon>Bacillati</taxon>
        <taxon>Actinomycetota</taxon>
        <taxon>Actinomycetes</taxon>
        <taxon>Streptosporangiales</taxon>
        <taxon>Thermomonosporaceae</taxon>
        <taxon>Actinomadura</taxon>
    </lineage>
</organism>
<dbReference type="InterPro" id="IPR013786">
    <property type="entry name" value="AcylCoA_DH/ox_N"/>
</dbReference>
<dbReference type="EMBL" id="JBHTIR010001087">
    <property type="protein sequence ID" value="MFD0852128.1"/>
    <property type="molecule type" value="Genomic_DNA"/>
</dbReference>
<feature type="non-terminal residue" evidence="2">
    <location>
        <position position="181"/>
    </location>
</feature>
<dbReference type="InterPro" id="IPR046373">
    <property type="entry name" value="Acyl-CoA_Oxase/DH_mid-dom_sf"/>
</dbReference>
<sequence>MDERTARKVAEEARDTEWRLPSFGKQLFLGDLRLDLVHPHPRPDDLSRRRGEEFLERLREFCAAKVDPAVIEREARIPDEVVQGLRDIGAFGMKIPERYGGLGLSQLYYGRALMVAGSVSPAIGALLSAHQSIGVPQPVKLFGTDEQKETWLPRCARQVSAFLLTEPDVGSDPARLRSTAV</sequence>
<evidence type="ECO:0000313" key="3">
    <source>
        <dbReference type="Proteomes" id="UP001597083"/>
    </source>
</evidence>
<feature type="domain" description="Acyl-CoA dehydrogenase/oxidase N-terminal" evidence="1">
    <location>
        <begin position="52"/>
        <end position="157"/>
    </location>
</feature>
<dbReference type="PANTHER" id="PTHR43884">
    <property type="entry name" value="ACYL-COA DEHYDROGENASE"/>
    <property type="match status" value="1"/>
</dbReference>
<dbReference type="Pfam" id="PF02771">
    <property type="entry name" value="Acyl-CoA_dh_N"/>
    <property type="match status" value="1"/>
</dbReference>
<gene>
    <name evidence="2" type="ORF">ACFQ07_07845</name>
</gene>
<dbReference type="PANTHER" id="PTHR43884:SF9">
    <property type="entry name" value="COMPLEX I ASSEMBLY FACTOR ACAD9, MITOCHONDRIAL"/>
    <property type="match status" value="1"/>
</dbReference>
<dbReference type="InterPro" id="IPR009100">
    <property type="entry name" value="AcylCoA_DH/oxidase_NM_dom_sf"/>
</dbReference>
<name>A0ABW3CCT4_9ACTN</name>
<proteinExistence type="predicted"/>